<evidence type="ECO:0000256" key="6">
    <source>
        <dbReference type="ARBA" id="ARBA00022801"/>
    </source>
</evidence>
<dbReference type="Pfam" id="PF17820">
    <property type="entry name" value="PDZ_6"/>
    <property type="match status" value="1"/>
</dbReference>
<feature type="domain" description="PDZ" evidence="12">
    <location>
        <begin position="181"/>
        <end position="229"/>
    </location>
</feature>
<dbReference type="PANTHER" id="PTHR42837:SF2">
    <property type="entry name" value="MEMBRANE METALLOPROTEASE ARASP2, CHLOROPLASTIC-RELATED"/>
    <property type="match status" value="1"/>
</dbReference>
<dbReference type="GO" id="GO:0004222">
    <property type="term" value="F:metalloendopeptidase activity"/>
    <property type="evidence" value="ECO:0007669"/>
    <property type="project" value="InterPro"/>
</dbReference>
<dbReference type="OrthoDB" id="9782003at2"/>
<dbReference type="InterPro" id="IPR041489">
    <property type="entry name" value="PDZ_6"/>
</dbReference>
<name>A0A1H2WNQ9_9PSEU</name>
<evidence type="ECO:0000259" key="12">
    <source>
        <dbReference type="PROSITE" id="PS50106"/>
    </source>
</evidence>
<evidence type="ECO:0000256" key="3">
    <source>
        <dbReference type="ARBA" id="ARBA00007931"/>
    </source>
</evidence>
<feature type="transmembrane region" description="Helical" evidence="11">
    <location>
        <begin position="124"/>
        <end position="146"/>
    </location>
</feature>
<dbReference type="STRING" id="418495.SAMN05216215_1005227"/>
<evidence type="ECO:0000256" key="8">
    <source>
        <dbReference type="ARBA" id="ARBA00022989"/>
    </source>
</evidence>
<comment type="similarity">
    <text evidence="3">Belongs to the peptidase M50B family.</text>
</comment>
<dbReference type="InterPro" id="IPR036034">
    <property type="entry name" value="PDZ_sf"/>
</dbReference>
<dbReference type="PROSITE" id="PS50106">
    <property type="entry name" value="PDZ"/>
    <property type="match status" value="1"/>
</dbReference>
<evidence type="ECO:0000256" key="1">
    <source>
        <dbReference type="ARBA" id="ARBA00001947"/>
    </source>
</evidence>
<feature type="transmembrane region" description="Helical" evidence="11">
    <location>
        <begin position="338"/>
        <end position="358"/>
    </location>
</feature>
<dbReference type="EMBL" id="FNOK01000005">
    <property type="protein sequence ID" value="SDW82147.1"/>
    <property type="molecule type" value="Genomic_DNA"/>
</dbReference>
<dbReference type="AlphaFoldDB" id="A0A1H2WNQ9"/>
<dbReference type="RefSeq" id="WP_093262838.1">
    <property type="nucleotide sequence ID" value="NZ_FNOK01000005.1"/>
</dbReference>
<keyword evidence="8 11" id="KW-1133">Transmembrane helix</keyword>
<keyword evidence="14" id="KW-1185">Reference proteome</keyword>
<keyword evidence="9" id="KW-0482">Metalloprotease</keyword>
<dbReference type="GO" id="GO:0016020">
    <property type="term" value="C:membrane"/>
    <property type="evidence" value="ECO:0007669"/>
    <property type="project" value="UniProtKB-SubCell"/>
</dbReference>
<dbReference type="GO" id="GO:0006508">
    <property type="term" value="P:proteolysis"/>
    <property type="evidence" value="ECO:0007669"/>
    <property type="project" value="UniProtKB-KW"/>
</dbReference>
<dbReference type="SUPFAM" id="SSF50156">
    <property type="entry name" value="PDZ domain-like"/>
    <property type="match status" value="1"/>
</dbReference>
<evidence type="ECO:0000256" key="9">
    <source>
        <dbReference type="ARBA" id="ARBA00023049"/>
    </source>
</evidence>
<sequence length="427" mass="46160">MLVVVGILIFFLGLLFSIAWHELGHLAAAKMFGIKVTQYMVGFGRTIWSRKKGDTEYGLKLIPFGGYIRMIGMFPPKKDEKYGRTTSTAPWRAMIEDARQMSAEEITPEDAHKQFYQRSPWKRVVVMMAGPFMNLILAVGIFTAILMGHGIATPTTTVANISACVLPATAPNTEVCPADAPKSPAAAAGFQVGDRIVEFNGKPYASWDELQLAIRASSGSVPVVVDRGGQRVPLQADLMQTDRPKLNSTSEYEKVGFLGLTPTSVLVKQDIGGVASTIGGFVSLTAQKVVELPQRVPDLVAAIFGGERHQDSPVGIVGASRLGGEVLASDDFGVDARIIMMFNLLAGVNLSLFVFNMLPILPLDGGHAVGAIWEGIRRKFAKLVRRPDPGPFDTARLMPLAYGVSLIFIAYSLLVLVADVVNPVKLF</sequence>
<dbReference type="Proteomes" id="UP000199529">
    <property type="component" value="Unassembled WGS sequence"/>
</dbReference>
<evidence type="ECO:0000313" key="14">
    <source>
        <dbReference type="Proteomes" id="UP000199529"/>
    </source>
</evidence>
<keyword evidence="6" id="KW-0378">Hydrolase</keyword>
<evidence type="ECO:0000256" key="11">
    <source>
        <dbReference type="SAM" id="Phobius"/>
    </source>
</evidence>
<evidence type="ECO:0000256" key="4">
    <source>
        <dbReference type="ARBA" id="ARBA00022670"/>
    </source>
</evidence>
<keyword evidence="4 13" id="KW-0645">Protease</keyword>
<evidence type="ECO:0000313" key="13">
    <source>
        <dbReference type="EMBL" id="SDW82147.1"/>
    </source>
</evidence>
<dbReference type="Gene3D" id="2.30.42.10">
    <property type="match status" value="1"/>
</dbReference>
<accession>A0A1H2WNQ9</accession>
<proteinExistence type="inferred from homology"/>
<dbReference type="SMART" id="SM00228">
    <property type="entry name" value="PDZ"/>
    <property type="match status" value="1"/>
</dbReference>
<dbReference type="Pfam" id="PF02163">
    <property type="entry name" value="Peptidase_M50"/>
    <property type="match status" value="1"/>
</dbReference>
<evidence type="ECO:0000256" key="5">
    <source>
        <dbReference type="ARBA" id="ARBA00022692"/>
    </source>
</evidence>
<feature type="transmembrane region" description="Helical" evidence="11">
    <location>
        <begin position="400"/>
        <end position="421"/>
    </location>
</feature>
<reference evidence="14" key="1">
    <citation type="submission" date="2016-10" db="EMBL/GenBank/DDBJ databases">
        <authorList>
            <person name="Varghese N."/>
            <person name="Submissions S."/>
        </authorList>
    </citation>
    <scope>NUCLEOTIDE SEQUENCE [LARGE SCALE GENOMIC DNA]</scope>
    <source>
        <strain evidence="14">CGMCC 4.3530</strain>
    </source>
</reference>
<organism evidence="13 14">
    <name type="scientific">Saccharopolyspora shandongensis</name>
    <dbReference type="NCBI Taxonomy" id="418495"/>
    <lineage>
        <taxon>Bacteria</taxon>
        <taxon>Bacillati</taxon>
        <taxon>Actinomycetota</taxon>
        <taxon>Actinomycetes</taxon>
        <taxon>Pseudonocardiales</taxon>
        <taxon>Pseudonocardiaceae</taxon>
        <taxon>Saccharopolyspora</taxon>
    </lineage>
</organism>
<dbReference type="InterPro" id="IPR004387">
    <property type="entry name" value="Pept_M50_Zn"/>
</dbReference>
<dbReference type="InterPro" id="IPR001478">
    <property type="entry name" value="PDZ"/>
</dbReference>
<dbReference type="CDD" id="cd06163">
    <property type="entry name" value="S2P-M50_PDZ_RseP-like"/>
    <property type="match status" value="1"/>
</dbReference>
<evidence type="ECO:0000256" key="7">
    <source>
        <dbReference type="ARBA" id="ARBA00022833"/>
    </source>
</evidence>
<keyword evidence="7" id="KW-0862">Zinc</keyword>
<gene>
    <name evidence="13" type="ORF">SAMN05216215_1005227</name>
</gene>
<dbReference type="InterPro" id="IPR008915">
    <property type="entry name" value="Peptidase_M50"/>
</dbReference>
<protein>
    <submittedName>
        <fullName evidence="13">Membrane-associated protease RseP, regulator of RpoE activity</fullName>
    </submittedName>
</protein>
<comment type="cofactor">
    <cofactor evidence="1">
        <name>Zn(2+)</name>
        <dbReference type="ChEBI" id="CHEBI:29105"/>
    </cofactor>
</comment>
<keyword evidence="10 11" id="KW-0472">Membrane</keyword>
<comment type="subcellular location">
    <subcellularLocation>
        <location evidence="2">Membrane</location>
        <topology evidence="2">Multi-pass membrane protein</topology>
    </subcellularLocation>
</comment>
<evidence type="ECO:0000256" key="2">
    <source>
        <dbReference type="ARBA" id="ARBA00004141"/>
    </source>
</evidence>
<keyword evidence="5 11" id="KW-0812">Transmembrane</keyword>
<dbReference type="PANTHER" id="PTHR42837">
    <property type="entry name" value="REGULATOR OF SIGMA-E PROTEASE RSEP"/>
    <property type="match status" value="1"/>
</dbReference>
<evidence type="ECO:0000256" key="10">
    <source>
        <dbReference type="ARBA" id="ARBA00023136"/>
    </source>
</evidence>